<dbReference type="Gene3D" id="3.30.450.180">
    <property type="match status" value="1"/>
</dbReference>
<dbReference type="EMBL" id="BSOA01000043">
    <property type="protein sequence ID" value="GLQ89787.1"/>
    <property type="molecule type" value="Genomic_DNA"/>
</dbReference>
<evidence type="ECO:0000313" key="3">
    <source>
        <dbReference type="Proteomes" id="UP001156627"/>
    </source>
</evidence>
<evidence type="ECO:0000259" key="1">
    <source>
        <dbReference type="SMART" id="SM00530"/>
    </source>
</evidence>
<dbReference type="InterPro" id="IPR010982">
    <property type="entry name" value="Lambda_DNA-bd_dom_sf"/>
</dbReference>
<dbReference type="Pfam" id="PF13560">
    <property type="entry name" value="HTH_31"/>
    <property type="match status" value="1"/>
</dbReference>
<dbReference type="Gene3D" id="1.10.260.40">
    <property type="entry name" value="lambda repressor-like DNA-binding domains"/>
    <property type="match status" value="1"/>
</dbReference>
<accession>A0ABQ5XEQ8</accession>
<protein>
    <submittedName>
        <fullName evidence="2">Transcriptional regulator</fullName>
    </submittedName>
</protein>
<proteinExistence type="predicted"/>
<reference evidence="3" key="1">
    <citation type="journal article" date="2019" name="Int. J. Syst. Evol. Microbiol.">
        <title>The Global Catalogue of Microorganisms (GCM) 10K type strain sequencing project: providing services to taxonomists for standard genome sequencing and annotation.</title>
        <authorList>
            <consortium name="The Broad Institute Genomics Platform"/>
            <consortium name="The Broad Institute Genome Sequencing Center for Infectious Disease"/>
            <person name="Wu L."/>
            <person name="Ma J."/>
        </authorList>
    </citation>
    <scope>NUCLEOTIDE SEQUENCE [LARGE SCALE GENOMIC DNA]</scope>
    <source>
        <strain evidence="3">NBRC 111981</strain>
    </source>
</reference>
<dbReference type="InterPro" id="IPR041413">
    <property type="entry name" value="MLTR_LBD"/>
</dbReference>
<sequence length="277" mass="31407">MTEALATENLLGSYLRDRRMKLDPIALGFPSGRRRTPGLRREEVAQRANISPTWYTWLEQGRGGAPSAEVLERIGHALMLTEVEREHLFLLGLGRPPEARYRKNEGITPRLQRVLDALEPSPAIIRTATWDVLAWNRAANVMLIDYESLLPEQRNILRFTFLDPRARAAQYDWNSVARFILGSFRIDAARAGAAAAVEPLVDELCRLSPEFRAMWAENDVRGSQHENVKHIRHPILGSLSFEYSAFSVDGRTDLTMVVYNPATAEDAGKIRSLMERR</sequence>
<dbReference type="RefSeq" id="WP_284333224.1">
    <property type="nucleotide sequence ID" value="NZ_BSOA01000043.1"/>
</dbReference>
<evidence type="ECO:0000313" key="2">
    <source>
        <dbReference type="EMBL" id="GLQ89787.1"/>
    </source>
</evidence>
<dbReference type="InterPro" id="IPR001387">
    <property type="entry name" value="Cro/C1-type_HTH"/>
</dbReference>
<dbReference type="CDD" id="cd00093">
    <property type="entry name" value="HTH_XRE"/>
    <property type="match status" value="1"/>
</dbReference>
<dbReference type="SUPFAM" id="SSF47413">
    <property type="entry name" value="lambda repressor-like DNA-binding domains"/>
    <property type="match status" value="1"/>
</dbReference>
<dbReference type="SMART" id="SM00530">
    <property type="entry name" value="HTH_XRE"/>
    <property type="match status" value="1"/>
</dbReference>
<dbReference type="PANTHER" id="PTHR35010">
    <property type="entry name" value="BLL4672 PROTEIN-RELATED"/>
    <property type="match status" value="1"/>
</dbReference>
<gene>
    <name evidence="2" type="ORF">GCM10007898_33620</name>
</gene>
<feature type="domain" description="HTH cro/C1-type" evidence="1">
    <location>
        <begin position="14"/>
        <end position="85"/>
    </location>
</feature>
<organism evidence="2 3">
    <name type="scientific">Dyella flagellata</name>
    <dbReference type="NCBI Taxonomy" id="1867833"/>
    <lineage>
        <taxon>Bacteria</taxon>
        <taxon>Pseudomonadati</taxon>
        <taxon>Pseudomonadota</taxon>
        <taxon>Gammaproteobacteria</taxon>
        <taxon>Lysobacterales</taxon>
        <taxon>Rhodanobacteraceae</taxon>
        <taxon>Dyella</taxon>
    </lineage>
</organism>
<name>A0ABQ5XEQ8_9GAMM</name>
<dbReference type="Proteomes" id="UP001156627">
    <property type="component" value="Unassembled WGS sequence"/>
</dbReference>
<dbReference type="PANTHER" id="PTHR35010:SF2">
    <property type="entry name" value="BLL4672 PROTEIN"/>
    <property type="match status" value="1"/>
</dbReference>
<comment type="caution">
    <text evidence="2">The sequence shown here is derived from an EMBL/GenBank/DDBJ whole genome shotgun (WGS) entry which is preliminary data.</text>
</comment>
<keyword evidence="3" id="KW-1185">Reference proteome</keyword>
<dbReference type="Pfam" id="PF17765">
    <property type="entry name" value="MLTR_LBD"/>
    <property type="match status" value="1"/>
</dbReference>